<dbReference type="PROSITE" id="PS50005">
    <property type="entry name" value="TPR"/>
    <property type="match status" value="1"/>
</dbReference>
<dbReference type="Gene3D" id="1.25.40.10">
    <property type="entry name" value="Tetratricopeptide repeat domain"/>
    <property type="match status" value="2"/>
</dbReference>
<proteinExistence type="predicted"/>
<dbReference type="Proteomes" id="UP001163726">
    <property type="component" value="Chromosome"/>
</dbReference>
<evidence type="ECO:0000256" key="2">
    <source>
        <dbReference type="ARBA" id="ARBA00022803"/>
    </source>
</evidence>
<dbReference type="PANTHER" id="PTHR44186:SF1">
    <property type="entry name" value="BARDET-BIEDL SYNDROME 4 PROTEIN"/>
    <property type="match status" value="1"/>
</dbReference>
<gene>
    <name evidence="5" type="ORF">OLW01_09025</name>
</gene>
<evidence type="ECO:0000256" key="1">
    <source>
        <dbReference type="ARBA" id="ARBA00022737"/>
    </source>
</evidence>
<evidence type="ECO:0000256" key="3">
    <source>
        <dbReference type="PROSITE-ProRule" id="PRU00339"/>
    </source>
</evidence>
<dbReference type="InterPro" id="IPR019734">
    <property type="entry name" value="TPR_rpt"/>
</dbReference>
<reference evidence="5" key="1">
    <citation type="submission" date="2022-10" db="EMBL/GenBank/DDBJ databases">
        <title>Catenovulum adriacola sp. nov. isolated in the Harbour of Susak.</title>
        <authorList>
            <person name="Schoch T."/>
            <person name="Reich S.J."/>
            <person name="Stoeferle S."/>
            <person name="Flaiz M."/>
            <person name="Kazda M."/>
            <person name="Riedel C.U."/>
            <person name="Duerre P."/>
        </authorList>
    </citation>
    <scope>NUCLEOTIDE SEQUENCE</scope>
    <source>
        <strain evidence="5">TS8</strain>
    </source>
</reference>
<sequence>MKFSRLILTAVLFGATASATMLPMQAAAAQSLEEKKKARPVEVMSERVGKKVAEAVEFLTPNEEEGREADPKAAIRLLEELEPKKEFDKAYLSQLIGKLYAQEGDYDKAISKIKYAADLDILSWDDQAGVYKLLAILNLQEEKYQATIDAYNQWFAFTEKHDPTVYSHKALAYYQLKEYDKTIENADLAIQYAKEPKADPYQLKMSAYVDQKNYKGAIEVTTDAIKVFPEDKKWWIPLAQFYLMTEDYERSLSTFELAEIQGFLTKPTHFTTLAQLYSMNGIPYKAAVTMEKHIESGLLEKNAKNMGSTANYFHQASEYDKAAKTYLAAAKLDNDAEFYRKSGDLFSVSEKYKSAIASYNKALEYDSPKKGSINVALIEAHFNLGNYKKAYEHAQEGLKSNQHKRVAKGWLSYIKDTAERKKISIN</sequence>
<dbReference type="SUPFAM" id="SSF48452">
    <property type="entry name" value="TPR-like"/>
    <property type="match status" value="2"/>
</dbReference>
<dbReference type="InterPro" id="IPR011990">
    <property type="entry name" value="TPR-like_helical_dom_sf"/>
</dbReference>
<keyword evidence="6" id="KW-1185">Reference proteome</keyword>
<keyword evidence="1" id="KW-0677">Repeat</keyword>
<protein>
    <submittedName>
        <fullName evidence="5">Tetratricopeptide repeat protein</fullName>
    </submittedName>
</protein>
<feature type="chain" id="PRO_5046526293" evidence="4">
    <location>
        <begin position="27"/>
        <end position="426"/>
    </location>
</feature>
<accession>A0ABY7AKQ7</accession>
<evidence type="ECO:0000256" key="4">
    <source>
        <dbReference type="SAM" id="SignalP"/>
    </source>
</evidence>
<feature type="signal peptide" evidence="4">
    <location>
        <begin position="1"/>
        <end position="26"/>
    </location>
</feature>
<keyword evidence="2 3" id="KW-0802">TPR repeat</keyword>
<dbReference type="Pfam" id="PF13432">
    <property type="entry name" value="TPR_16"/>
    <property type="match status" value="2"/>
</dbReference>
<keyword evidence="4" id="KW-0732">Signal</keyword>
<dbReference type="EMBL" id="CP109965">
    <property type="protein sequence ID" value="WAJ69327.1"/>
    <property type="molecule type" value="Genomic_DNA"/>
</dbReference>
<evidence type="ECO:0000313" key="6">
    <source>
        <dbReference type="Proteomes" id="UP001163726"/>
    </source>
</evidence>
<name>A0ABY7AKQ7_9ALTE</name>
<dbReference type="SMART" id="SM00028">
    <property type="entry name" value="TPR"/>
    <property type="match status" value="6"/>
</dbReference>
<feature type="repeat" description="TPR" evidence="3">
    <location>
        <begin position="336"/>
        <end position="369"/>
    </location>
</feature>
<organism evidence="5 6">
    <name type="scientific">Catenovulum adriaticum</name>
    <dbReference type="NCBI Taxonomy" id="2984846"/>
    <lineage>
        <taxon>Bacteria</taxon>
        <taxon>Pseudomonadati</taxon>
        <taxon>Pseudomonadota</taxon>
        <taxon>Gammaproteobacteria</taxon>
        <taxon>Alteromonadales</taxon>
        <taxon>Alteromonadaceae</taxon>
        <taxon>Catenovulum</taxon>
    </lineage>
</organism>
<dbReference type="RefSeq" id="WP_268073535.1">
    <property type="nucleotide sequence ID" value="NZ_CP109965.1"/>
</dbReference>
<dbReference type="PANTHER" id="PTHR44186">
    <property type="match status" value="1"/>
</dbReference>
<evidence type="ECO:0000313" key="5">
    <source>
        <dbReference type="EMBL" id="WAJ69327.1"/>
    </source>
</evidence>